<feature type="region of interest" description="Disordered" evidence="1">
    <location>
        <begin position="70"/>
        <end position="101"/>
    </location>
</feature>
<accession>A0A1W6SSE4</accession>
<dbReference type="InterPro" id="IPR019291">
    <property type="entry name" value="Host_attachment_protein"/>
</dbReference>
<sequence length="179" mass="19697">MDTSNTLSGGNLCREYIVHYYGNVTLTSSQGGVMSITWILVANASAACLYANCGPKKGLQKLKEFKHDASREKGQDLVSDRPGHNKSHGNGRGSYVPATDPKQNQAQNFALQLARELEQGRTTNSYQRLILVISAPFMGLVNGSLGSHVRTLVSDTFEKDYTRASEKNLTRHLESCIYL</sequence>
<evidence type="ECO:0000313" key="3">
    <source>
        <dbReference type="EMBL" id="ARO88717.1"/>
    </source>
</evidence>
<evidence type="ECO:0008006" key="5">
    <source>
        <dbReference type="Google" id="ProtNLM"/>
    </source>
</evidence>
<evidence type="ECO:0000256" key="2">
    <source>
        <dbReference type="SAM" id="Phobius"/>
    </source>
</evidence>
<feature type="transmembrane region" description="Helical" evidence="2">
    <location>
        <begin position="33"/>
        <end position="53"/>
    </location>
</feature>
<keyword evidence="2" id="KW-1133">Transmembrane helix</keyword>
<reference evidence="3 4" key="1">
    <citation type="journal article" date="2015" name="Int. J. Syst. Evol. Microbiol.">
        <title>Nitrosospira lacus sp. nov., a psychrotolerant, ammonia-oxidizing bacterium from sandy lake sediment.</title>
        <authorList>
            <person name="Urakawa H."/>
            <person name="Garcia J.C."/>
            <person name="Nielsen J.L."/>
            <person name="Le V.Q."/>
            <person name="Kozlowski J.A."/>
            <person name="Stein L.Y."/>
            <person name="Lim C.K."/>
            <person name="Pommerening-Roser A."/>
            <person name="Martens-Habbena W."/>
            <person name="Stahl D.A."/>
            <person name="Klotz M.G."/>
        </authorList>
    </citation>
    <scope>NUCLEOTIDE SEQUENCE [LARGE SCALE GENOMIC DNA]</scope>
    <source>
        <strain evidence="3 4">APG3</strain>
    </source>
</reference>
<name>A0A1W6SSE4_9PROT</name>
<keyword evidence="4" id="KW-1185">Reference proteome</keyword>
<evidence type="ECO:0000313" key="4">
    <source>
        <dbReference type="Proteomes" id="UP000012179"/>
    </source>
</evidence>
<dbReference type="EMBL" id="CP021106">
    <property type="protein sequence ID" value="ARO88717.1"/>
    <property type="molecule type" value="Genomic_DNA"/>
</dbReference>
<dbReference type="eggNOG" id="COG5622">
    <property type="taxonomic scope" value="Bacteria"/>
</dbReference>
<organism evidence="3 4">
    <name type="scientific">Nitrosospira lacus</name>
    <dbReference type="NCBI Taxonomy" id="1288494"/>
    <lineage>
        <taxon>Bacteria</taxon>
        <taxon>Pseudomonadati</taxon>
        <taxon>Pseudomonadota</taxon>
        <taxon>Betaproteobacteria</taxon>
        <taxon>Nitrosomonadales</taxon>
        <taxon>Nitrosomonadaceae</taxon>
        <taxon>Nitrosospira</taxon>
    </lineage>
</organism>
<evidence type="ECO:0000256" key="1">
    <source>
        <dbReference type="SAM" id="MobiDB-lite"/>
    </source>
</evidence>
<dbReference type="AlphaFoldDB" id="A0A1W6SSE4"/>
<protein>
    <recommendedName>
        <fullName evidence="5">Host attachment protein</fullName>
    </recommendedName>
</protein>
<feature type="compositionally biased region" description="Basic and acidic residues" evidence="1">
    <location>
        <begin position="70"/>
        <end position="83"/>
    </location>
</feature>
<proteinExistence type="predicted"/>
<keyword evidence="2" id="KW-0812">Transmembrane</keyword>
<dbReference type="KEGG" id="nlc:EBAPG3_013610"/>
<dbReference type="Proteomes" id="UP000012179">
    <property type="component" value="Chromosome"/>
</dbReference>
<gene>
    <name evidence="3" type="ORF">EBAPG3_013610</name>
</gene>
<keyword evidence="2" id="KW-0472">Membrane</keyword>
<dbReference type="Pfam" id="PF10116">
    <property type="entry name" value="Host_attach"/>
    <property type="match status" value="1"/>
</dbReference>